<gene>
    <name evidence="9" type="ORF">SAMN05444370_103248</name>
</gene>
<comment type="catalytic activity">
    <reaction evidence="1">
        <text>ATP + protein L-histidine = ADP + protein N-phospho-L-histidine.</text>
        <dbReference type="EC" id="2.7.13.3"/>
    </reaction>
</comment>
<evidence type="ECO:0000313" key="9">
    <source>
        <dbReference type="EMBL" id="SEA14954.1"/>
    </source>
</evidence>
<dbReference type="RefSeq" id="WP_175478785.1">
    <property type="nucleotide sequence ID" value="NZ_FNQM01000003.1"/>
</dbReference>
<dbReference type="InterPro" id="IPR004358">
    <property type="entry name" value="Sig_transdc_His_kin-like_C"/>
</dbReference>
<dbReference type="Pfam" id="PF00512">
    <property type="entry name" value="HisKA"/>
    <property type="match status" value="1"/>
</dbReference>
<dbReference type="AlphaFoldDB" id="A0A1H3YVA4"/>
<dbReference type="GO" id="GO:0000155">
    <property type="term" value="F:phosphorelay sensor kinase activity"/>
    <property type="evidence" value="ECO:0007669"/>
    <property type="project" value="InterPro"/>
</dbReference>
<dbReference type="STRING" id="89524.SAMN05444370_103248"/>
<dbReference type="PRINTS" id="PR00344">
    <property type="entry name" value="BCTRLSENSOR"/>
</dbReference>
<keyword evidence="5 9" id="KW-0418">Kinase</keyword>
<dbReference type="InterPro" id="IPR029016">
    <property type="entry name" value="GAF-like_dom_sf"/>
</dbReference>
<dbReference type="InterPro" id="IPR036890">
    <property type="entry name" value="HATPase_C_sf"/>
</dbReference>
<sequence>MLDPAALSDVSGAEFDRLTRLAATALNTSAALLTVVEPTRQVFLSQTGLPEFWARRGSSPLSHSICKHVVARGEMLDVPDARKHPALRDNGAIEAMNAVAYLGTPVHDAEGRAIGALCVIDGEPRKWSAQDRETLSTLAAAVDTAVALRAALRRQTEEMDELNRINESLSAQMAELTMARLSAEAALTRQTRFIAGLSHEVRTPLNGVLGGLSLLEASSDPGQTQRVHAMIRASANALSDCVDDLVTYCRIGSGEERPSLDAFAPARVAREALSAIEASAAAKGLSMSVARATDAPESWVGDERRVRGVLINLLGNAVKYTESGSVAVKIERWGDALALRVVDTGRGVQPAHADAIFEPFNRGDPETARTASGSGLGLAIARKTAELLGGSLTLERTADATGASFLLLLPPPGAAVARPSQGPAGVTAARAEGAASEGGGEGLSARRTG</sequence>
<dbReference type="PANTHER" id="PTHR43047">
    <property type="entry name" value="TWO-COMPONENT HISTIDINE PROTEIN KINASE"/>
    <property type="match status" value="1"/>
</dbReference>
<dbReference type="EC" id="2.7.13.3" evidence="2"/>
<dbReference type="SUPFAM" id="SSF55781">
    <property type="entry name" value="GAF domain-like"/>
    <property type="match status" value="1"/>
</dbReference>
<dbReference type="Pfam" id="PF02518">
    <property type="entry name" value="HATPase_c"/>
    <property type="match status" value="1"/>
</dbReference>
<proteinExistence type="predicted"/>
<dbReference type="Pfam" id="PF01590">
    <property type="entry name" value="GAF"/>
    <property type="match status" value="1"/>
</dbReference>
<dbReference type="Gene3D" id="3.30.565.10">
    <property type="entry name" value="Histidine kinase-like ATPase, C-terminal domain"/>
    <property type="match status" value="1"/>
</dbReference>
<dbReference type="Gene3D" id="1.10.287.130">
    <property type="match status" value="1"/>
</dbReference>
<dbReference type="SMART" id="SM00387">
    <property type="entry name" value="HATPase_c"/>
    <property type="match status" value="1"/>
</dbReference>
<feature type="region of interest" description="Disordered" evidence="7">
    <location>
        <begin position="416"/>
        <end position="449"/>
    </location>
</feature>
<dbReference type="InterPro" id="IPR036097">
    <property type="entry name" value="HisK_dim/P_sf"/>
</dbReference>
<keyword evidence="6" id="KW-0175">Coiled coil</keyword>
<accession>A0A1H3YVA4</accession>
<dbReference type="SUPFAM" id="SSF55874">
    <property type="entry name" value="ATPase domain of HSP90 chaperone/DNA topoisomerase II/histidine kinase"/>
    <property type="match status" value="1"/>
</dbReference>
<dbReference type="EMBL" id="FNQM01000003">
    <property type="protein sequence ID" value="SEA14954.1"/>
    <property type="molecule type" value="Genomic_DNA"/>
</dbReference>
<evidence type="ECO:0000256" key="1">
    <source>
        <dbReference type="ARBA" id="ARBA00000085"/>
    </source>
</evidence>
<dbReference type="InterPro" id="IPR005467">
    <property type="entry name" value="His_kinase_dom"/>
</dbReference>
<dbReference type="SMART" id="SM00388">
    <property type="entry name" value="HisKA"/>
    <property type="match status" value="1"/>
</dbReference>
<name>A0A1H3YVA4_9RHOB</name>
<evidence type="ECO:0000256" key="7">
    <source>
        <dbReference type="SAM" id="MobiDB-lite"/>
    </source>
</evidence>
<feature type="domain" description="Histidine kinase" evidence="8">
    <location>
        <begin position="196"/>
        <end position="413"/>
    </location>
</feature>
<keyword evidence="10" id="KW-1185">Reference proteome</keyword>
<dbReference type="SUPFAM" id="SSF47384">
    <property type="entry name" value="Homodimeric domain of signal transducing histidine kinase"/>
    <property type="match status" value="1"/>
</dbReference>
<dbReference type="InterPro" id="IPR003594">
    <property type="entry name" value="HATPase_dom"/>
</dbReference>
<evidence type="ECO:0000256" key="2">
    <source>
        <dbReference type="ARBA" id="ARBA00012438"/>
    </source>
</evidence>
<reference evidence="9 10" key="1">
    <citation type="submission" date="2016-10" db="EMBL/GenBank/DDBJ databases">
        <authorList>
            <person name="de Groot N.N."/>
        </authorList>
    </citation>
    <scope>NUCLEOTIDE SEQUENCE [LARGE SCALE GENOMIC DNA]</scope>
    <source>
        <strain evidence="9 10">DSM 15345</strain>
    </source>
</reference>
<evidence type="ECO:0000313" key="10">
    <source>
        <dbReference type="Proteomes" id="UP000198703"/>
    </source>
</evidence>
<organism evidence="9 10">
    <name type="scientific">Rubrimonas cliftonensis</name>
    <dbReference type="NCBI Taxonomy" id="89524"/>
    <lineage>
        <taxon>Bacteria</taxon>
        <taxon>Pseudomonadati</taxon>
        <taxon>Pseudomonadota</taxon>
        <taxon>Alphaproteobacteria</taxon>
        <taxon>Rhodobacterales</taxon>
        <taxon>Paracoccaceae</taxon>
        <taxon>Rubrimonas</taxon>
    </lineage>
</organism>
<dbReference type="Gene3D" id="3.30.450.40">
    <property type="match status" value="1"/>
</dbReference>
<dbReference type="SMART" id="SM00065">
    <property type="entry name" value="GAF"/>
    <property type="match status" value="1"/>
</dbReference>
<dbReference type="Proteomes" id="UP000198703">
    <property type="component" value="Unassembled WGS sequence"/>
</dbReference>
<evidence type="ECO:0000256" key="5">
    <source>
        <dbReference type="ARBA" id="ARBA00022777"/>
    </source>
</evidence>
<evidence type="ECO:0000256" key="6">
    <source>
        <dbReference type="SAM" id="Coils"/>
    </source>
</evidence>
<protein>
    <recommendedName>
        <fullName evidence="2">histidine kinase</fullName>
        <ecNumber evidence="2">2.7.13.3</ecNumber>
    </recommendedName>
</protein>
<dbReference type="CDD" id="cd00082">
    <property type="entry name" value="HisKA"/>
    <property type="match status" value="1"/>
</dbReference>
<dbReference type="InterPro" id="IPR003661">
    <property type="entry name" value="HisK_dim/P_dom"/>
</dbReference>
<evidence type="ECO:0000256" key="3">
    <source>
        <dbReference type="ARBA" id="ARBA00022553"/>
    </source>
</evidence>
<keyword evidence="3" id="KW-0597">Phosphoprotein</keyword>
<feature type="coiled-coil region" evidence="6">
    <location>
        <begin position="145"/>
        <end position="179"/>
    </location>
</feature>
<dbReference type="PROSITE" id="PS50109">
    <property type="entry name" value="HIS_KIN"/>
    <property type="match status" value="1"/>
</dbReference>
<dbReference type="PANTHER" id="PTHR43047:SF78">
    <property type="entry name" value="SENSORY_REGULATORY PROTEIN RPFC"/>
    <property type="match status" value="1"/>
</dbReference>
<evidence type="ECO:0000259" key="8">
    <source>
        <dbReference type="PROSITE" id="PS50109"/>
    </source>
</evidence>
<dbReference type="InterPro" id="IPR003018">
    <property type="entry name" value="GAF"/>
</dbReference>
<evidence type="ECO:0000256" key="4">
    <source>
        <dbReference type="ARBA" id="ARBA00022679"/>
    </source>
</evidence>
<keyword evidence="4" id="KW-0808">Transferase</keyword>